<accession>A0AA85J044</accession>
<keyword evidence="1" id="KW-1185">Reference proteome</keyword>
<dbReference type="AlphaFoldDB" id="A0AA85J044"/>
<reference evidence="2" key="2">
    <citation type="submission" date="2023-11" db="UniProtKB">
        <authorList>
            <consortium name="WormBaseParasite"/>
        </authorList>
    </citation>
    <scope>IDENTIFICATION</scope>
</reference>
<protein>
    <submittedName>
        <fullName evidence="2">Uncharacterized protein</fullName>
    </submittedName>
</protein>
<reference evidence="1" key="1">
    <citation type="submission" date="2022-06" db="EMBL/GenBank/DDBJ databases">
        <authorList>
            <person name="Berger JAMES D."/>
            <person name="Berger JAMES D."/>
        </authorList>
    </citation>
    <scope>NUCLEOTIDE SEQUENCE [LARGE SCALE GENOMIC DNA]</scope>
</reference>
<proteinExistence type="predicted"/>
<name>A0AA85J044_TRIRE</name>
<evidence type="ECO:0000313" key="2">
    <source>
        <dbReference type="WBParaSite" id="TREG1_119850.1"/>
    </source>
</evidence>
<sequence length="196" mass="23391">MWIYYENKIQCKPINTYMCNCPPPIRTFLKSSINCLQLTYNYLIDIGNNNNNDQNQYVLPFNPQHTTKAYLQMLNLNIDESQYDCQCKQLYVWCEWQPWLPWRAYCTGGTNELKRTRYRKCCTLNTTEYNNNNNEENASKYPFTSLHLCQTTLNNDPLDGQRVEVQSKIINQCPIRSEFVFKHNDQKNSDYDYILL</sequence>
<dbReference type="Proteomes" id="UP000050795">
    <property type="component" value="Unassembled WGS sequence"/>
</dbReference>
<dbReference type="WBParaSite" id="TREG1_119850.1">
    <property type="protein sequence ID" value="TREG1_119850.1"/>
    <property type="gene ID" value="TREG1_119850"/>
</dbReference>
<organism evidence="1 2">
    <name type="scientific">Trichobilharzia regenti</name>
    <name type="common">Nasal bird schistosome</name>
    <dbReference type="NCBI Taxonomy" id="157069"/>
    <lineage>
        <taxon>Eukaryota</taxon>
        <taxon>Metazoa</taxon>
        <taxon>Spiralia</taxon>
        <taxon>Lophotrochozoa</taxon>
        <taxon>Platyhelminthes</taxon>
        <taxon>Trematoda</taxon>
        <taxon>Digenea</taxon>
        <taxon>Strigeidida</taxon>
        <taxon>Schistosomatoidea</taxon>
        <taxon>Schistosomatidae</taxon>
        <taxon>Trichobilharzia</taxon>
    </lineage>
</organism>
<evidence type="ECO:0000313" key="1">
    <source>
        <dbReference type="Proteomes" id="UP000050795"/>
    </source>
</evidence>